<dbReference type="STRING" id="56780.SYN_01300"/>
<dbReference type="AlphaFoldDB" id="Q2LY30"/>
<dbReference type="InterPro" id="IPR013785">
    <property type="entry name" value="Aldolase_TIM"/>
</dbReference>
<dbReference type="SUPFAM" id="SSF51569">
    <property type="entry name" value="Aldolase"/>
    <property type="match status" value="1"/>
</dbReference>
<accession>Q2LY30</accession>
<dbReference type="GO" id="GO:0009073">
    <property type="term" value="P:aromatic amino acid family biosynthetic process"/>
    <property type="evidence" value="ECO:0007669"/>
    <property type="project" value="InterPro"/>
</dbReference>
<evidence type="ECO:0000259" key="2">
    <source>
        <dbReference type="Pfam" id="PF00793"/>
    </source>
</evidence>
<feature type="domain" description="DAHP synthetase I/KDSA" evidence="2">
    <location>
        <begin position="29"/>
        <end position="269"/>
    </location>
</feature>
<dbReference type="Pfam" id="PF00793">
    <property type="entry name" value="DAHP_synth_1"/>
    <property type="match status" value="1"/>
</dbReference>
<evidence type="ECO:0000256" key="1">
    <source>
        <dbReference type="ARBA" id="ARBA00022679"/>
    </source>
</evidence>
<evidence type="ECO:0000313" key="4">
    <source>
        <dbReference type="Proteomes" id="UP000001933"/>
    </source>
</evidence>
<dbReference type="Gene3D" id="3.20.20.70">
    <property type="entry name" value="Aldolase class I"/>
    <property type="match status" value="1"/>
</dbReference>
<dbReference type="EMBL" id="CP000252">
    <property type="protein sequence ID" value="ABC78989.1"/>
    <property type="molecule type" value="Genomic_DNA"/>
</dbReference>
<evidence type="ECO:0000313" key="3">
    <source>
        <dbReference type="EMBL" id="ABC78989.1"/>
    </source>
</evidence>
<keyword evidence="1" id="KW-0808">Transferase</keyword>
<dbReference type="PANTHER" id="PTHR43018">
    <property type="entry name" value="PHOSPHO-2-DEHYDRO-3-DEOXYHEPTONATE ALDOLASE"/>
    <property type="match status" value="1"/>
</dbReference>
<organism evidence="3 4">
    <name type="scientific">Syntrophus aciditrophicus (strain SB)</name>
    <dbReference type="NCBI Taxonomy" id="56780"/>
    <lineage>
        <taxon>Bacteria</taxon>
        <taxon>Pseudomonadati</taxon>
        <taxon>Thermodesulfobacteriota</taxon>
        <taxon>Syntrophia</taxon>
        <taxon>Syntrophales</taxon>
        <taxon>Syntrophaceae</taxon>
        <taxon>Syntrophus</taxon>
    </lineage>
</organism>
<gene>
    <name evidence="3" type="ORF">SYN_01300</name>
</gene>
<dbReference type="KEGG" id="sat:SYN_01300"/>
<protein>
    <submittedName>
        <fullName evidence="3">3-deoxy-D-arabino-heptulosonate 7-phosphate (DAHP) synthase</fullName>
    </submittedName>
</protein>
<dbReference type="GO" id="GO:0016740">
    <property type="term" value="F:transferase activity"/>
    <property type="evidence" value="ECO:0007669"/>
    <property type="project" value="UniProtKB-KW"/>
</dbReference>
<dbReference type="NCBIfam" id="TIGR01361">
    <property type="entry name" value="DAHP_synth_Bsub"/>
    <property type="match status" value="1"/>
</dbReference>
<dbReference type="HOGENOM" id="CLU_062599_1_1_7"/>
<dbReference type="InParanoid" id="Q2LY30"/>
<name>Q2LY30_SYNAS</name>
<dbReference type="NCBIfam" id="NF009239">
    <property type="entry name" value="PRK12595.1"/>
    <property type="match status" value="1"/>
</dbReference>
<dbReference type="InterPro" id="IPR006268">
    <property type="entry name" value="DAHP_syn_2"/>
</dbReference>
<dbReference type="InterPro" id="IPR052899">
    <property type="entry name" value="Class-I_DAHP_synthase"/>
</dbReference>
<reference evidence="3 4" key="1">
    <citation type="journal article" date="2007" name="Proc. Natl. Acad. Sci. U.S.A.">
        <title>The genome of Syntrophus aciditrophicus: life at the thermodynamic limit of microbial growth.</title>
        <authorList>
            <person name="McInerney M.J."/>
            <person name="Rohlin L."/>
            <person name="Mouttaki H."/>
            <person name="Kim U."/>
            <person name="Krupp R.S."/>
            <person name="Rios-Hernandez L."/>
            <person name="Sieber J."/>
            <person name="Struchtemeyer C.G."/>
            <person name="Bhattacharyya A."/>
            <person name="Campbell J.W."/>
            <person name="Gunsalus R.P."/>
        </authorList>
    </citation>
    <scope>NUCLEOTIDE SEQUENCE [LARGE SCALE GENOMIC DNA]</scope>
    <source>
        <strain evidence="3 4">SB</strain>
    </source>
</reference>
<dbReference type="NCBIfam" id="NF006421">
    <property type="entry name" value="PRK08673.1"/>
    <property type="match status" value="1"/>
</dbReference>
<dbReference type="Proteomes" id="UP000001933">
    <property type="component" value="Chromosome"/>
</dbReference>
<sequence length="279" mass="30709">MKGKKMDNLKLVAGIGKERTKIQVGNAIFGEGLVIIAGPCSVESEDQILETAWAVKEAGADILRGGAFKPRTSPYAFQGLGLQGLKYLARAGEEAGLPVITEVLDTRDVSWIAEFAHMLQIGARNMQNFSLLKEVGKCQRPVLLKRGMYSTLEEWLNCAEYIMNEGNPQVVLCERGIRSFETYTRNTLDLSAVPAVKEISHLPVITDPTHGTGKVSLIKPMTLASVAAGADGITLEVHRNPAEALSDKDQALTHSQFEEIAKEVRLLERYMKEMKNELR</sequence>
<keyword evidence="4" id="KW-1185">Reference proteome</keyword>
<proteinExistence type="predicted"/>
<dbReference type="GO" id="GO:0016832">
    <property type="term" value="F:aldehyde-lyase activity"/>
    <property type="evidence" value="ECO:0007669"/>
    <property type="project" value="InterPro"/>
</dbReference>
<dbReference type="eggNOG" id="COG2876">
    <property type="taxonomic scope" value="Bacteria"/>
</dbReference>
<dbReference type="PANTHER" id="PTHR43018:SF2">
    <property type="entry name" value="PHOSPHO-2-DEHYDRO-3-DEOXYHEPTONATE ALDOLASE"/>
    <property type="match status" value="1"/>
</dbReference>
<dbReference type="InterPro" id="IPR006218">
    <property type="entry name" value="DAHP1/KDSA"/>
</dbReference>